<dbReference type="PANTHER" id="PTHR11091:SF0">
    <property type="entry name" value="MALATE DEHYDROGENASE"/>
    <property type="match status" value="1"/>
</dbReference>
<dbReference type="Gene3D" id="1.10.1530.10">
    <property type="match status" value="1"/>
</dbReference>
<accession>A0A840SI94</accession>
<dbReference type="InterPro" id="IPR036111">
    <property type="entry name" value="Mal/L-sulfo/L-lacto_DH-like_sf"/>
</dbReference>
<sequence length="338" mass="35175">MSIFTESETRGLVRAVLSRAGVPACNVGIQLDMLLEAELRGVTSHGLLRLERIVARIANGVADPVTAGTHHWRAPGFLAVDGERGLGPVVAFRALDALCERARTNGIAVAAIRNSNHIGMLGWYVEEVARKGFSAIALSTSEALVHPWGAKRAVMGTNPIAIAVPTGDDAPFMMDTATSLVSMGEIHDHASRGAAIPLGWALDADGNPTTDAVAAKAGAIAPLGGAKGYALGLAFELLVAALSGAAVGADVVGTLDSDRVCTKGDVFIVMDGPNPDLRGFLQGIRDLEPADGFPGVLVPGERGRDCKRRRQREGLPIPDALWSRMQDLAGATAPAETS</sequence>
<dbReference type="Gene3D" id="3.30.60.50">
    <property type="entry name" value="Hypothetical oxidoreductase yiak, domain 3"/>
    <property type="match status" value="1"/>
</dbReference>
<dbReference type="InterPro" id="IPR043144">
    <property type="entry name" value="Mal/L-sulf/L-lact_DH-like_ah"/>
</dbReference>
<evidence type="ECO:0000256" key="1">
    <source>
        <dbReference type="ARBA" id="ARBA00006056"/>
    </source>
</evidence>
<dbReference type="AlphaFoldDB" id="A0A840SI94"/>
<comment type="similarity">
    <text evidence="1">Belongs to the LDH2/MDH2 oxidoreductase family.</text>
</comment>
<dbReference type="SUPFAM" id="SSF89733">
    <property type="entry name" value="L-sulfolactate dehydrogenase-like"/>
    <property type="match status" value="1"/>
</dbReference>
<gene>
    <name evidence="3" type="ORF">HNP73_002685</name>
</gene>
<evidence type="ECO:0000313" key="3">
    <source>
        <dbReference type="EMBL" id="MBB5222749.1"/>
    </source>
</evidence>
<evidence type="ECO:0000256" key="2">
    <source>
        <dbReference type="ARBA" id="ARBA00023002"/>
    </source>
</evidence>
<comment type="caution">
    <text evidence="3">The sequence shown here is derived from an EMBL/GenBank/DDBJ whole genome shotgun (WGS) entry which is preliminary data.</text>
</comment>
<dbReference type="Gene3D" id="3.30.1370.60">
    <property type="entry name" value="Hypothetical oxidoreductase yiak, domain 2"/>
    <property type="match status" value="1"/>
</dbReference>
<dbReference type="EMBL" id="JACHFM010000002">
    <property type="protein sequence ID" value="MBB5222749.1"/>
    <property type="molecule type" value="Genomic_DNA"/>
</dbReference>
<proteinExistence type="inferred from homology"/>
<dbReference type="Pfam" id="PF02615">
    <property type="entry name" value="Ldh_2"/>
    <property type="match status" value="1"/>
</dbReference>
<dbReference type="GO" id="GO:0016491">
    <property type="term" value="F:oxidoreductase activity"/>
    <property type="evidence" value="ECO:0007669"/>
    <property type="project" value="UniProtKB-KW"/>
</dbReference>
<protein>
    <submittedName>
        <fullName evidence="3">LDH2 family malate/lactate/ureidoglycolate dehydrogenase</fullName>
    </submittedName>
</protein>
<dbReference type="InterPro" id="IPR043143">
    <property type="entry name" value="Mal/L-sulf/L-lact_DH-like_NADP"/>
</dbReference>
<name>A0A840SI94_9RHOB</name>
<keyword evidence="2" id="KW-0560">Oxidoreductase</keyword>
<dbReference type="PANTHER" id="PTHR11091">
    <property type="entry name" value="OXIDOREDUCTASE-RELATED"/>
    <property type="match status" value="1"/>
</dbReference>
<reference evidence="3 4" key="1">
    <citation type="submission" date="2020-08" db="EMBL/GenBank/DDBJ databases">
        <title>Genomic Encyclopedia of Type Strains, Phase IV (KMG-IV): sequencing the most valuable type-strain genomes for metagenomic binning, comparative biology and taxonomic classification.</title>
        <authorList>
            <person name="Goeker M."/>
        </authorList>
    </citation>
    <scope>NUCLEOTIDE SEQUENCE [LARGE SCALE GENOMIC DNA]</scope>
    <source>
        <strain evidence="3 4">DSM 101730</strain>
    </source>
</reference>
<dbReference type="Proteomes" id="UP000549457">
    <property type="component" value="Unassembled WGS sequence"/>
</dbReference>
<organism evidence="3 4">
    <name type="scientific">Amaricoccus macauensis</name>
    <dbReference type="NCBI Taxonomy" id="57001"/>
    <lineage>
        <taxon>Bacteria</taxon>
        <taxon>Pseudomonadati</taxon>
        <taxon>Pseudomonadota</taxon>
        <taxon>Alphaproteobacteria</taxon>
        <taxon>Rhodobacterales</taxon>
        <taxon>Paracoccaceae</taxon>
        <taxon>Amaricoccus</taxon>
    </lineage>
</organism>
<dbReference type="RefSeq" id="WP_343063297.1">
    <property type="nucleotide sequence ID" value="NZ_JACHFM010000002.1"/>
</dbReference>
<dbReference type="InterPro" id="IPR003767">
    <property type="entry name" value="Malate/L-lactate_DH-like"/>
</dbReference>
<evidence type="ECO:0000313" key="4">
    <source>
        <dbReference type="Proteomes" id="UP000549457"/>
    </source>
</evidence>
<keyword evidence="4" id="KW-1185">Reference proteome</keyword>